<dbReference type="FunFam" id="2.10.25.10:FF:000472">
    <property type="entry name" value="Uncharacterized protein, isoform A"/>
    <property type="match status" value="1"/>
</dbReference>
<dbReference type="Proteomes" id="UP000887581">
    <property type="component" value="Unplaced"/>
</dbReference>
<dbReference type="PANTHER" id="PTHR24049">
    <property type="entry name" value="CRUMBS FAMILY MEMBER"/>
    <property type="match status" value="1"/>
</dbReference>
<dbReference type="PROSITE" id="PS01186">
    <property type="entry name" value="EGF_2"/>
    <property type="match status" value="7"/>
</dbReference>
<feature type="domain" description="EGF-like" evidence="8">
    <location>
        <begin position="302"/>
        <end position="339"/>
    </location>
</feature>
<keyword evidence="5" id="KW-0325">Glycoprotein</keyword>
<dbReference type="InterPro" id="IPR013032">
    <property type="entry name" value="EGF-like_CS"/>
</dbReference>
<dbReference type="InterPro" id="IPR000742">
    <property type="entry name" value="EGF"/>
</dbReference>
<dbReference type="AlphaFoldDB" id="A0A915PEK5"/>
<name>A0A915PEK5_9BILA</name>
<dbReference type="Gene3D" id="2.10.25.10">
    <property type="entry name" value="Laminin"/>
    <property type="match status" value="10"/>
</dbReference>
<dbReference type="Pfam" id="PF00008">
    <property type="entry name" value="EGF"/>
    <property type="match status" value="4"/>
</dbReference>
<dbReference type="GO" id="GO:0007157">
    <property type="term" value="P:heterophilic cell-cell adhesion via plasma membrane cell adhesion molecules"/>
    <property type="evidence" value="ECO:0007669"/>
    <property type="project" value="TreeGrafter"/>
</dbReference>
<keyword evidence="2" id="KW-0732">Signal</keyword>
<dbReference type="GO" id="GO:0032991">
    <property type="term" value="C:protein-containing complex"/>
    <property type="evidence" value="ECO:0007669"/>
    <property type="project" value="TreeGrafter"/>
</dbReference>
<keyword evidence="3" id="KW-0677">Repeat</keyword>
<dbReference type="InterPro" id="IPR013320">
    <property type="entry name" value="ConA-like_dom_sf"/>
</dbReference>
<feature type="domain" description="EGF-like" evidence="8">
    <location>
        <begin position="49"/>
        <end position="85"/>
    </location>
</feature>
<dbReference type="Pfam" id="PF02210">
    <property type="entry name" value="Laminin_G_2"/>
    <property type="match status" value="1"/>
</dbReference>
<accession>A0A915PEK5</accession>
<dbReference type="FunFam" id="2.10.25.10:FF:000173">
    <property type="entry name" value="Neurogenic locus notch protein 2"/>
    <property type="match status" value="1"/>
</dbReference>
<feature type="domain" description="EGF-like" evidence="8">
    <location>
        <begin position="10"/>
        <end position="48"/>
    </location>
</feature>
<feature type="disulfide bond" evidence="6">
    <location>
        <begin position="220"/>
        <end position="229"/>
    </location>
</feature>
<reference evidence="10" key="1">
    <citation type="submission" date="2022-11" db="UniProtKB">
        <authorList>
            <consortium name="WormBaseParasite"/>
        </authorList>
    </citation>
    <scope>IDENTIFICATION</scope>
</reference>
<dbReference type="SUPFAM" id="SSF49899">
    <property type="entry name" value="Concanavalin A-like lectins/glucanases"/>
    <property type="match status" value="2"/>
</dbReference>
<dbReference type="GO" id="GO:0005886">
    <property type="term" value="C:plasma membrane"/>
    <property type="evidence" value="ECO:0007669"/>
    <property type="project" value="UniProtKB-ARBA"/>
</dbReference>
<feature type="domain" description="EGF-like" evidence="8">
    <location>
        <begin position="692"/>
        <end position="728"/>
    </location>
</feature>
<dbReference type="GO" id="GO:0005509">
    <property type="term" value="F:calcium ion binding"/>
    <property type="evidence" value="ECO:0007669"/>
    <property type="project" value="InterPro"/>
</dbReference>
<organism evidence="9 10">
    <name type="scientific">Setaria digitata</name>
    <dbReference type="NCBI Taxonomy" id="48799"/>
    <lineage>
        <taxon>Eukaryota</taxon>
        <taxon>Metazoa</taxon>
        <taxon>Ecdysozoa</taxon>
        <taxon>Nematoda</taxon>
        <taxon>Chromadorea</taxon>
        <taxon>Rhabditida</taxon>
        <taxon>Spirurina</taxon>
        <taxon>Spiruromorpha</taxon>
        <taxon>Filarioidea</taxon>
        <taxon>Setariidae</taxon>
        <taxon>Setaria</taxon>
    </lineage>
</organism>
<keyword evidence="1 6" id="KW-0245">EGF-like domain</keyword>
<evidence type="ECO:0000259" key="8">
    <source>
        <dbReference type="PROSITE" id="PS50026"/>
    </source>
</evidence>
<dbReference type="InterPro" id="IPR000152">
    <property type="entry name" value="EGF-type_Asp/Asn_hydroxyl_site"/>
</dbReference>
<dbReference type="SMART" id="SM00179">
    <property type="entry name" value="EGF_CA"/>
    <property type="match status" value="8"/>
</dbReference>
<feature type="domain" description="EGF-like" evidence="8">
    <location>
        <begin position="266"/>
        <end position="301"/>
    </location>
</feature>
<dbReference type="SMART" id="SM00282">
    <property type="entry name" value="LamG"/>
    <property type="match status" value="2"/>
</dbReference>
<feature type="disulfide bond" evidence="6">
    <location>
        <begin position="19"/>
        <end position="36"/>
    </location>
</feature>
<dbReference type="InterPro" id="IPR001791">
    <property type="entry name" value="Laminin_G"/>
</dbReference>
<dbReference type="Pfam" id="PF12661">
    <property type="entry name" value="hEGF"/>
    <property type="match status" value="2"/>
</dbReference>
<dbReference type="PROSITE" id="PS00022">
    <property type="entry name" value="EGF_1"/>
    <property type="match status" value="10"/>
</dbReference>
<evidence type="ECO:0000259" key="7">
    <source>
        <dbReference type="PROSITE" id="PS50025"/>
    </source>
</evidence>
<dbReference type="WBParaSite" id="sdigi.contig121.g4744.t1">
    <property type="protein sequence ID" value="sdigi.contig121.g4744.t1"/>
    <property type="gene ID" value="sdigi.contig121.g4744"/>
</dbReference>
<evidence type="ECO:0000256" key="4">
    <source>
        <dbReference type="ARBA" id="ARBA00023157"/>
    </source>
</evidence>
<evidence type="ECO:0000256" key="5">
    <source>
        <dbReference type="ARBA" id="ARBA00023180"/>
    </source>
</evidence>
<feature type="disulfide bond" evidence="6">
    <location>
        <begin position="515"/>
        <end position="524"/>
    </location>
</feature>
<protein>
    <submittedName>
        <fullName evidence="10">Uncharacterized protein</fullName>
    </submittedName>
</protein>
<feature type="domain" description="EGF-like" evidence="8">
    <location>
        <begin position="113"/>
        <end position="155"/>
    </location>
</feature>
<feature type="disulfide bond" evidence="6">
    <location>
        <begin position="348"/>
        <end position="358"/>
    </location>
</feature>
<dbReference type="InterPro" id="IPR051022">
    <property type="entry name" value="Notch_Cell-Fate_Det"/>
</dbReference>
<proteinExistence type="predicted"/>
<dbReference type="GO" id="GO:0045197">
    <property type="term" value="P:establishment or maintenance of epithelial cell apical/basal polarity"/>
    <property type="evidence" value="ECO:0007669"/>
    <property type="project" value="TreeGrafter"/>
</dbReference>
<feature type="disulfide bond" evidence="6">
    <location>
        <begin position="183"/>
        <end position="192"/>
    </location>
</feature>
<dbReference type="PROSITE" id="PS00010">
    <property type="entry name" value="ASX_HYDROXYL"/>
    <property type="match status" value="2"/>
</dbReference>
<dbReference type="PROSITE" id="PS50026">
    <property type="entry name" value="EGF_3"/>
    <property type="match status" value="11"/>
</dbReference>
<keyword evidence="4 6" id="KW-1015">Disulfide bond</keyword>
<keyword evidence="9" id="KW-1185">Reference proteome</keyword>
<evidence type="ECO:0000256" key="3">
    <source>
        <dbReference type="ARBA" id="ARBA00022737"/>
    </source>
</evidence>
<evidence type="ECO:0000256" key="6">
    <source>
        <dbReference type="PROSITE-ProRule" id="PRU00076"/>
    </source>
</evidence>
<evidence type="ECO:0000313" key="9">
    <source>
        <dbReference type="Proteomes" id="UP000887581"/>
    </source>
</evidence>
<feature type="domain" description="EGF-like" evidence="8">
    <location>
        <begin position="485"/>
        <end position="525"/>
    </location>
</feature>
<feature type="domain" description="Laminin G" evidence="7">
    <location>
        <begin position="527"/>
        <end position="690"/>
    </location>
</feature>
<feature type="disulfide bond" evidence="6">
    <location>
        <begin position="718"/>
        <end position="727"/>
    </location>
</feature>
<dbReference type="SMART" id="SM00181">
    <property type="entry name" value="EGF"/>
    <property type="match status" value="13"/>
</dbReference>
<dbReference type="PROSITE" id="PS01187">
    <property type="entry name" value="EGF_CA"/>
    <property type="match status" value="1"/>
</dbReference>
<feature type="disulfide bond" evidence="6">
    <location>
        <begin position="369"/>
        <end position="378"/>
    </location>
</feature>
<feature type="domain" description="EGF-like" evidence="8">
    <location>
        <begin position="194"/>
        <end position="230"/>
    </location>
</feature>
<feature type="disulfide bond" evidence="6">
    <location>
        <begin position="409"/>
        <end position="418"/>
    </location>
</feature>
<dbReference type="FunFam" id="2.10.25.10:FF:000118">
    <property type="entry name" value="protein delta homolog 2"/>
    <property type="match status" value="1"/>
</dbReference>
<feature type="disulfide bond" evidence="6">
    <location>
        <begin position="38"/>
        <end position="47"/>
    </location>
</feature>
<feature type="domain" description="EGF-like" evidence="8">
    <location>
        <begin position="380"/>
        <end position="419"/>
    </location>
</feature>
<evidence type="ECO:0000313" key="10">
    <source>
        <dbReference type="WBParaSite" id="sdigi.contig121.g4744.t1"/>
    </source>
</evidence>
<dbReference type="InterPro" id="IPR049883">
    <property type="entry name" value="NOTCH1_EGF-like"/>
</dbReference>
<dbReference type="SUPFAM" id="SSF57196">
    <property type="entry name" value="EGF/Laminin"/>
    <property type="match status" value="9"/>
</dbReference>
<dbReference type="Gene3D" id="2.60.120.200">
    <property type="match status" value="2"/>
</dbReference>
<evidence type="ECO:0000256" key="2">
    <source>
        <dbReference type="ARBA" id="ARBA00022729"/>
    </source>
</evidence>
<feature type="disulfide bond" evidence="6">
    <location>
        <begin position="75"/>
        <end position="84"/>
    </location>
</feature>
<feature type="disulfide bond" evidence="6">
    <location>
        <begin position="291"/>
        <end position="300"/>
    </location>
</feature>
<feature type="domain" description="EGF-like" evidence="8">
    <location>
        <begin position="157"/>
        <end position="193"/>
    </location>
</feature>
<dbReference type="InterPro" id="IPR001881">
    <property type="entry name" value="EGF-like_Ca-bd_dom"/>
</dbReference>
<sequence>MQKLPASYVSQRQCESNVCLNGGTCEVNEQNRSFRCLCPGGFKGLLCETENVCSLKCQNNGTCVFGHTGKQKCICPKEFSGELCEIESVGCEVQGCSTGERCIVLEKGKSRCTPDPCIPNRCQHNATCTPVKVSNKLEDSFECTCTSGFDGALCADDIDECVKSPCANGAICLNTFGSFTCLCKDGFRGTLCEESTLCDPNPCYNDGICSVVDGFYQCTCQPGFTSAQCQERTEEGCNCKSDKQICINGICKCPDGFTGKDCDEPLSWSCTKNGSCANGGTCLLISGGCLCAPGFTGIRCEHVLECNVDGSPCIHGSCRWSANGTICICENGFEGKNCEKTVPEADPCLERNCNAGRCISKGDSAICMCPEGNSGEFCENTDICKTKPCMNGGECFADFSNSSNFKCVCDENFSGTRCELLAHKLKCIPDCVVGETCEQRDGTFTCVKAQISCDDCVHSFRCIESGDYAVCICDTSWTGPKCDQRIEECQHLSCPDHQICRNEFASAETVAFCGCAPGLIGTNCTTNTATTFHNASFFLYQSPNNIIGLPESDYTLKITFRTTLDDTYILSAENILSQIQFALTIRRGYLFGNFTGFVYRKLLPFAVNDDHWYTVLFSNINKVVSLEIREGDFVLSRLKMKERKNMAIYLTRIGKGRGDGFRGCIRDLFINGQFINMLKSANAFGITEGCQRSKLCFPNPCQNNGICLDQWDDFRCDCKKPFLSPYCIQQTDEATFGHDNLMSRLEVNVGENLDDIKFDTDINFLLRTNKAHGTLLYLGEKDGDDVGTFITLEIFNGSLNIRTRLGGKKVFARNVPNKIDDNKVHLISLVRDRNDFTVTVDGVERTKFDIESRFDHPLLADILVLGSSENLPAESFSINDYFKGTLQDLRINNHLVPLTTLPVDIETQQFGSQIHGNNILQVISSIC</sequence>
<feature type="disulfide bond" evidence="6">
    <location>
        <begin position="145"/>
        <end position="154"/>
    </location>
</feature>
<dbReference type="PROSITE" id="PS50025">
    <property type="entry name" value="LAM_G_DOMAIN"/>
    <property type="match status" value="2"/>
</dbReference>
<dbReference type="Pfam" id="PF07645">
    <property type="entry name" value="EGF_CA"/>
    <property type="match status" value="1"/>
</dbReference>
<feature type="domain" description="Laminin G" evidence="7">
    <location>
        <begin position="732"/>
        <end position="927"/>
    </location>
</feature>
<comment type="caution">
    <text evidence="6">Lacks conserved residue(s) required for the propagation of feature annotation.</text>
</comment>
<dbReference type="CDD" id="cd00110">
    <property type="entry name" value="LamG"/>
    <property type="match status" value="2"/>
</dbReference>
<feature type="domain" description="EGF-like" evidence="8">
    <location>
        <begin position="344"/>
        <end position="379"/>
    </location>
</feature>
<feature type="disulfide bond" evidence="6">
    <location>
        <begin position="53"/>
        <end position="63"/>
    </location>
</feature>
<feature type="disulfide bond" evidence="6">
    <location>
        <begin position="329"/>
        <end position="338"/>
    </location>
</feature>
<evidence type="ECO:0000256" key="1">
    <source>
        <dbReference type="ARBA" id="ARBA00022536"/>
    </source>
</evidence>
<dbReference type="InterPro" id="IPR018097">
    <property type="entry name" value="EGF_Ca-bd_CS"/>
</dbReference>
<dbReference type="CDD" id="cd00054">
    <property type="entry name" value="EGF_CA"/>
    <property type="match status" value="5"/>
</dbReference>